<gene>
    <name evidence="1" type="ORF">CJ255_13705</name>
</gene>
<reference evidence="2" key="1">
    <citation type="submission" date="2017-08" db="EMBL/GenBank/DDBJ databases">
        <authorList>
            <person name="Grouzdev D.S."/>
            <person name="Gaisin V.A."/>
            <person name="Rysina M.S."/>
            <person name="Gorlenko V.M."/>
        </authorList>
    </citation>
    <scope>NUCLEOTIDE SEQUENCE [LARGE SCALE GENOMIC DNA]</scope>
    <source>
        <strain evidence="2">Kir15-3F</strain>
    </source>
</reference>
<keyword evidence="2" id="KW-1185">Reference proteome</keyword>
<dbReference type="AlphaFoldDB" id="A0A2A6RHX9"/>
<dbReference type="Pfam" id="PF06841">
    <property type="entry name" value="Phage_T4_gp19"/>
    <property type="match status" value="1"/>
</dbReference>
<dbReference type="NCBIfam" id="TIGR02241">
    <property type="entry name" value="conserved hypothetical phage tail region protein"/>
    <property type="match status" value="1"/>
</dbReference>
<dbReference type="InterPro" id="IPR010667">
    <property type="entry name" value="Phage_T4_Gp19"/>
</dbReference>
<dbReference type="InterPro" id="IPR011747">
    <property type="entry name" value="CHP02241"/>
</dbReference>
<dbReference type="EMBL" id="NQWI01000065">
    <property type="protein sequence ID" value="PDW02496.1"/>
    <property type="molecule type" value="Genomic_DNA"/>
</dbReference>
<dbReference type="RefSeq" id="WP_097644669.1">
    <property type="nucleotide sequence ID" value="NZ_NQWI01000065.1"/>
</dbReference>
<sequence>MTTDPFRSQTFYLEIEPHFSGAVLKVTGLSYELETKKVQQAIPSGMIIINQLPGKYKPGVLTIHKAVTASKGFWDWRKQVLEVTDMSEVRANGSITAYDYANGGATLTWNIINAWPSRIKGPVLNIAADIAIEEIDLCYEQLEQAAGG</sequence>
<dbReference type="PANTHER" id="PTHR38009">
    <property type="entry name" value="CONSERVED HYPOTHETICAL PHAGE TAIL PROTEIN"/>
    <property type="match status" value="1"/>
</dbReference>
<proteinExistence type="predicted"/>
<organism evidence="1 2">
    <name type="scientific">Candidatus Viridilinea mediisalina</name>
    <dbReference type="NCBI Taxonomy" id="2024553"/>
    <lineage>
        <taxon>Bacteria</taxon>
        <taxon>Bacillati</taxon>
        <taxon>Chloroflexota</taxon>
        <taxon>Chloroflexia</taxon>
        <taxon>Chloroflexales</taxon>
        <taxon>Chloroflexineae</taxon>
        <taxon>Oscillochloridaceae</taxon>
        <taxon>Candidatus Viridilinea</taxon>
    </lineage>
</organism>
<dbReference type="GO" id="GO:0005198">
    <property type="term" value="F:structural molecule activity"/>
    <property type="evidence" value="ECO:0007669"/>
    <property type="project" value="InterPro"/>
</dbReference>
<name>A0A2A6RHX9_9CHLR</name>
<protein>
    <recommendedName>
        <fullName evidence="3">Phage tail protein</fullName>
    </recommendedName>
</protein>
<dbReference type="OrthoDB" id="73314at2"/>
<evidence type="ECO:0008006" key="3">
    <source>
        <dbReference type="Google" id="ProtNLM"/>
    </source>
</evidence>
<dbReference type="PANTHER" id="PTHR38009:SF1">
    <property type="entry name" value="CONSERVED HYPOTHETICAL PHAGE TAIL PROTEIN"/>
    <property type="match status" value="1"/>
</dbReference>
<dbReference type="Proteomes" id="UP000220527">
    <property type="component" value="Unassembled WGS sequence"/>
</dbReference>
<comment type="caution">
    <text evidence="1">The sequence shown here is derived from an EMBL/GenBank/DDBJ whole genome shotgun (WGS) entry which is preliminary data.</text>
</comment>
<evidence type="ECO:0000313" key="1">
    <source>
        <dbReference type="EMBL" id="PDW02496.1"/>
    </source>
</evidence>
<accession>A0A2A6RHX9</accession>
<evidence type="ECO:0000313" key="2">
    <source>
        <dbReference type="Proteomes" id="UP000220527"/>
    </source>
</evidence>